<sequence>MHRKSWLAAALLACAVVNPASAEVEIRRTTDGIPHVRADSWRGVGIGYGYAQAEDALCTLAEGFVTYAGRRSYYFGPQQRPQAPSTFGQSTSLELDLFFRGFADQAAVEAYRQAQPVELAELVTGYAEGYNRYLGRLGRDPGRKHACAGQPWVQPIMADDIYRRMIAAGLAAGYARFIPEIVNAQPPVARNENPQVARRPEGDLRERLAAAIGEVRGLGSNMLAFGSQATGGQGSVLFGNPHWYWGGPDRFYQAHLTLPGKLDVAGVSFLGAPVIMIGFNPQVAWTHTVSAARRFGLFALTLDPADPTRYLVDGVSEPMQAVPVAVQAREPDGSIRTIRRTLYRTRFGPVADFGKHHAAFGWAPGHALAMRDVNAANLRVFRNFLRWNRAGSLDEFIAIQREEAAMPWTNTAAIGRGDARAWYADIGAVPNVPDSLRTDCATPLSAAFSTLDPHTPLLDGARSACDWRQDPAAAQPGAMPSASMPVMLREDYVANMNDSYWLANPVQPLQGFPSILGGEGEALSMRTREGHSIAAAMLAQPGTDMAARLRQAVLAARSYPAAQFKADLLARACGDAPAGELARACAVLRGWDGRAGAQDRGAVLWDAFWTRLEHMPPAELFAVPFSAAEPLSTPRGVTAPPERVRTALREAMADLARKGQAADAPLGRYRYVRSGGRRVPLYGGCGDLGYFTVACNASGGYALGPASHANTYLQVVRFGPEGVQADTLLAHGERETAVRGGAGAGPVNRYAAGNWLRFPFDEGEIARDPALRRTILPE</sequence>
<evidence type="ECO:0000313" key="6">
    <source>
        <dbReference type="EMBL" id="CAG2157969.1"/>
    </source>
</evidence>
<dbReference type="InterPro" id="IPR043146">
    <property type="entry name" value="Penicillin_amidase_N_B-knob"/>
</dbReference>
<dbReference type="Gene3D" id="1.10.1400.10">
    <property type="match status" value="1"/>
</dbReference>
<evidence type="ECO:0000256" key="5">
    <source>
        <dbReference type="SAM" id="SignalP"/>
    </source>
</evidence>
<dbReference type="InterPro" id="IPR023343">
    <property type="entry name" value="Penicillin_amidase_dom1"/>
</dbReference>
<dbReference type="InterPro" id="IPR002692">
    <property type="entry name" value="S45"/>
</dbReference>
<dbReference type="Proteomes" id="UP000672657">
    <property type="component" value="Unassembled WGS sequence"/>
</dbReference>
<evidence type="ECO:0000313" key="7">
    <source>
        <dbReference type="Proteomes" id="UP000672657"/>
    </source>
</evidence>
<dbReference type="GO" id="GO:0016787">
    <property type="term" value="F:hydrolase activity"/>
    <property type="evidence" value="ECO:0007669"/>
    <property type="project" value="UniProtKB-KW"/>
</dbReference>
<proteinExistence type="inferred from homology"/>
<evidence type="ECO:0000256" key="1">
    <source>
        <dbReference type="ARBA" id="ARBA00006586"/>
    </source>
</evidence>
<dbReference type="Gene3D" id="1.10.439.10">
    <property type="entry name" value="Penicillin Amidohydrolase, domain 1"/>
    <property type="match status" value="1"/>
</dbReference>
<keyword evidence="7" id="KW-1185">Reference proteome</keyword>
<name>A0ABM8TQN6_9BURK</name>
<gene>
    <name evidence="6" type="primary">pvdQ</name>
    <name evidence="6" type="ORF">LMG26411_05782</name>
</gene>
<dbReference type="RefSeq" id="WP_211956634.1">
    <property type="nucleotide sequence ID" value="NZ_CAJPVI010000043.1"/>
</dbReference>
<dbReference type="InterPro" id="IPR043147">
    <property type="entry name" value="Penicillin_amidase_A-knob"/>
</dbReference>
<evidence type="ECO:0000256" key="2">
    <source>
        <dbReference type="ARBA" id="ARBA00022729"/>
    </source>
</evidence>
<accession>A0ABM8TQN6</accession>
<dbReference type="Gene3D" id="2.30.120.10">
    <property type="match status" value="1"/>
</dbReference>
<reference evidence="6 7" key="1">
    <citation type="submission" date="2021-03" db="EMBL/GenBank/DDBJ databases">
        <authorList>
            <person name="Peeters C."/>
        </authorList>
    </citation>
    <scope>NUCLEOTIDE SEQUENCE [LARGE SCALE GENOMIC DNA]</scope>
    <source>
        <strain evidence="6 7">LMG 26411</strain>
    </source>
</reference>
<dbReference type="PANTHER" id="PTHR34218">
    <property type="entry name" value="PEPTIDASE S45 PENICILLIN AMIDASE"/>
    <property type="match status" value="1"/>
</dbReference>
<dbReference type="EMBL" id="CAJPVI010000043">
    <property type="protein sequence ID" value="CAG2157969.1"/>
    <property type="molecule type" value="Genomic_DNA"/>
</dbReference>
<dbReference type="PANTHER" id="PTHR34218:SF3">
    <property type="entry name" value="ACYL-HOMOSERINE LACTONE ACYLASE PVDQ"/>
    <property type="match status" value="1"/>
</dbReference>
<evidence type="ECO:0000256" key="4">
    <source>
        <dbReference type="ARBA" id="ARBA00023145"/>
    </source>
</evidence>
<keyword evidence="2 5" id="KW-0732">Signal</keyword>
<feature type="chain" id="PRO_5045153876" evidence="5">
    <location>
        <begin position="23"/>
        <end position="778"/>
    </location>
</feature>
<dbReference type="SUPFAM" id="SSF56235">
    <property type="entry name" value="N-terminal nucleophile aminohydrolases (Ntn hydrolases)"/>
    <property type="match status" value="1"/>
</dbReference>
<dbReference type="Gene3D" id="3.60.20.10">
    <property type="entry name" value="Glutamine Phosphoribosylpyrophosphate, subunit 1, domain 1"/>
    <property type="match status" value="1"/>
</dbReference>
<comment type="similarity">
    <text evidence="1">Belongs to the peptidase S45 family.</text>
</comment>
<evidence type="ECO:0000256" key="3">
    <source>
        <dbReference type="ARBA" id="ARBA00022801"/>
    </source>
</evidence>
<comment type="caution">
    <text evidence="6">The sequence shown here is derived from an EMBL/GenBank/DDBJ whole genome shotgun (WGS) entry which is preliminary data.</text>
</comment>
<organism evidence="6 7">
    <name type="scientific">Cupriavidus numazuensis</name>
    <dbReference type="NCBI Taxonomy" id="221992"/>
    <lineage>
        <taxon>Bacteria</taxon>
        <taxon>Pseudomonadati</taxon>
        <taxon>Pseudomonadota</taxon>
        <taxon>Betaproteobacteria</taxon>
        <taxon>Burkholderiales</taxon>
        <taxon>Burkholderiaceae</taxon>
        <taxon>Cupriavidus</taxon>
    </lineage>
</organism>
<dbReference type="Pfam" id="PF01804">
    <property type="entry name" value="Penicil_amidase"/>
    <property type="match status" value="1"/>
</dbReference>
<dbReference type="InterPro" id="IPR029055">
    <property type="entry name" value="Ntn_hydrolases_N"/>
</dbReference>
<protein>
    <submittedName>
        <fullName evidence="6">Acyl-homoserine lactone acylase PvdQ</fullName>
        <ecNumber evidence="6">3.5.1.97</ecNumber>
    </submittedName>
</protein>
<keyword evidence="4" id="KW-0865">Zymogen</keyword>
<feature type="signal peptide" evidence="5">
    <location>
        <begin position="1"/>
        <end position="22"/>
    </location>
</feature>
<dbReference type="EC" id="3.5.1.97" evidence="6"/>
<keyword evidence="3 6" id="KW-0378">Hydrolase</keyword>